<keyword evidence="2" id="KW-1185">Reference proteome</keyword>
<organism evidence="1 2">
    <name type="scientific">Deinococcus multiflagellatus</name>
    <dbReference type="NCBI Taxonomy" id="1656887"/>
    <lineage>
        <taxon>Bacteria</taxon>
        <taxon>Thermotogati</taxon>
        <taxon>Deinococcota</taxon>
        <taxon>Deinococci</taxon>
        <taxon>Deinococcales</taxon>
        <taxon>Deinococcaceae</taxon>
        <taxon>Deinococcus</taxon>
    </lineage>
</organism>
<evidence type="ECO:0000313" key="1">
    <source>
        <dbReference type="EMBL" id="MFC6661803.1"/>
    </source>
</evidence>
<accession>A0ABW1ZMN9</accession>
<reference evidence="2" key="1">
    <citation type="journal article" date="2019" name="Int. J. Syst. Evol. Microbiol.">
        <title>The Global Catalogue of Microorganisms (GCM) 10K type strain sequencing project: providing services to taxonomists for standard genome sequencing and annotation.</title>
        <authorList>
            <consortium name="The Broad Institute Genomics Platform"/>
            <consortium name="The Broad Institute Genome Sequencing Center for Infectious Disease"/>
            <person name="Wu L."/>
            <person name="Ma J."/>
        </authorList>
    </citation>
    <scope>NUCLEOTIDE SEQUENCE [LARGE SCALE GENOMIC DNA]</scope>
    <source>
        <strain evidence="2">CCUG 63830</strain>
    </source>
</reference>
<dbReference type="EMBL" id="JBHSWB010000001">
    <property type="protein sequence ID" value="MFC6661803.1"/>
    <property type="molecule type" value="Genomic_DNA"/>
</dbReference>
<sequence length="159" mass="18300">MTPEPRQCRLLYTLDDDLTEVMDLVYEHPEQHFTFILMSWLAATLNQRYAPEHPDLEFKVIWAADWPYAPLGIGVLSNEFEERWVAVPSQDEPGEMTVDRIGNDYTEFEREACAFIDLKMRSASVFELARYAAEHSRPQGWGPALAELLKNYGKESGQA</sequence>
<comment type="caution">
    <text evidence="1">The sequence shown here is derived from an EMBL/GenBank/DDBJ whole genome shotgun (WGS) entry which is preliminary data.</text>
</comment>
<proteinExistence type="predicted"/>
<name>A0ABW1ZMN9_9DEIO</name>
<gene>
    <name evidence="1" type="ORF">ACFP90_16795</name>
</gene>
<dbReference type="Proteomes" id="UP001596317">
    <property type="component" value="Unassembled WGS sequence"/>
</dbReference>
<protein>
    <submittedName>
        <fullName evidence="1">Uncharacterized protein</fullName>
    </submittedName>
</protein>
<evidence type="ECO:0000313" key="2">
    <source>
        <dbReference type="Proteomes" id="UP001596317"/>
    </source>
</evidence>
<dbReference type="RefSeq" id="WP_224612606.1">
    <property type="nucleotide sequence ID" value="NZ_JAIQXV010000030.1"/>
</dbReference>